<feature type="compositionally biased region" description="Gly residues" evidence="7">
    <location>
        <begin position="200"/>
        <end position="213"/>
    </location>
</feature>
<evidence type="ECO:0000313" key="10">
    <source>
        <dbReference type="Proteomes" id="UP000070544"/>
    </source>
</evidence>
<organism evidence="9 10">
    <name type="scientific">Gonapodya prolifera (strain JEL478)</name>
    <name type="common">Monoblepharis prolifera</name>
    <dbReference type="NCBI Taxonomy" id="1344416"/>
    <lineage>
        <taxon>Eukaryota</taxon>
        <taxon>Fungi</taxon>
        <taxon>Fungi incertae sedis</taxon>
        <taxon>Chytridiomycota</taxon>
        <taxon>Chytridiomycota incertae sedis</taxon>
        <taxon>Monoblepharidomycetes</taxon>
        <taxon>Monoblepharidales</taxon>
        <taxon>Gonapodyaceae</taxon>
        <taxon>Gonapodya</taxon>
    </lineage>
</organism>
<feature type="region of interest" description="Disordered" evidence="7">
    <location>
        <begin position="682"/>
        <end position="725"/>
    </location>
</feature>
<dbReference type="Gene3D" id="3.30.50.10">
    <property type="entry name" value="Erythroid Transcription Factor GATA-1, subunit A"/>
    <property type="match status" value="1"/>
</dbReference>
<dbReference type="PANTHER" id="PTHR47172">
    <property type="entry name" value="OS01G0976800 PROTEIN"/>
    <property type="match status" value="1"/>
</dbReference>
<dbReference type="InterPro" id="IPR013088">
    <property type="entry name" value="Znf_NHR/GATA"/>
</dbReference>
<feature type="compositionally biased region" description="Acidic residues" evidence="7">
    <location>
        <begin position="969"/>
        <end position="985"/>
    </location>
</feature>
<dbReference type="SUPFAM" id="SSF57716">
    <property type="entry name" value="Glucocorticoid receptor-like (DNA-binding domain)"/>
    <property type="match status" value="1"/>
</dbReference>
<feature type="compositionally biased region" description="Gly residues" evidence="7">
    <location>
        <begin position="696"/>
        <end position="705"/>
    </location>
</feature>
<keyword evidence="5" id="KW-0804">Transcription</keyword>
<feature type="compositionally biased region" description="Basic and acidic residues" evidence="7">
    <location>
        <begin position="821"/>
        <end position="830"/>
    </location>
</feature>
<feature type="region of interest" description="Disordered" evidence="7">
    <location>
        <begin position="924"/>
        <end position="946"/>
    </location>
</feature>
<feature type="compositionally biased region" description="Pro residues" evidence="7">
    <location>
        <begin position="404"/>
        <end position="414"/>
    </location>
</feature>
<evidence type="ECO:0000256" key="6">
    <source>
        <dbReference type="PROSITE-ProRule" id="PRU00094"/>
    </source>
</evidence>
<dbReference type="Proteomes" id="UP000070544">
    <property type="component" value="Unassembled WGS sequence"/>
</dbReference>
<dbReference type="PROSITE" id="PS50114">
    <property type="entry name" value="GATA_ZN_FINGER_2"/>
    <property type="match status" value="1"/>
</dbReference>
<feature type="compositionally biased region" description="Acidic residues" evidence="7">
    <location>
        <begin position="716"/>
        <end position="725"/>
    </location>
</feature>
<feature type="region of interest" description="Disordered" evidence="7">
    <location>
        <begin position="817"/>
        <end position="850"/>
    </location>
</feature>
<dbReference type="SMART" id="SM00401">
    <property type="entry name" value="ZnF_GATA"/>
    <property type="match status" value="1"/>
</dbReference>
<keyword evidence="1" id="KW-0479">Metal-binding</keyword>
<feature type="region of interest" description="Disordered" evidence="7">
    <location>
        <begin position="968"/>
        <end position="1000"/>
    </location>
</feature>
<proteinExistence type="predicted"/>
<keyword evidence="2 6" id="KW-0863">Zinc-finger</keyword>
<feature type="region of interest" description="Disordered" evidence="7">
    <location>
        <begin position="200"/>
        <end position="247"/>
    </location>
</feature>
<accession>A0A139AHI9</accession>
<dbReference type="GO" id="GO:0008270">
    <property type="term" value="F:zinc ion binding"/>
    <property type="evidence" value="ECO:0007669"/>
    <property type="project" value="UniProtKB-KW"/>
</dbReference>
<evidence type="ECO:0000256" key="4">
    <source>
        <dbReference type="ARBA" id="ARBA00023015"/>
    </source>
</evidence>
<reference evidence="9 10" key="1">
    <citation type="journal article" date="2015" name="Genome Biol. Evol.">
        <title>Phylogenomic analyses indicate that early fungi evolved digesting cell walls of algal ancestors of land plants.</title>
        <authorList>
            <person name="Chang Y."/>
            <person name="Wang S."/>
            <person name="Sekimoto S."/>
            <person name="Aerts A.L."/>
            <person name="Choi C."/>
            <person name="Clum A."/>
            <person name="LaButti K.M."/>
            <person name="Lindquist E.A."/>
            <person name="Yee Ngan C."/>
            <person name="Ohm R.A."/>
            <person name="Salamov A.A."/>
            <person name="Grigoriev I.V."/>
            <person name="Spatafora J.W."/>
            <person name="Berbee M.L."/>
        </authorList>
    </citation>
    <scope>NUCLEOTIDE SEQUENCE [LARGE SCALE GENOMIC DNA]</scope>
    <source>
        <strain evidence="9 10">JEL478</strain>
    </source>
</reference>
<feature type="compositionally biased region" description="Acidic residues" evidence="7">
    <location>
        <begin position="924"/>
        <end position="935"/>
    </location>
</feature>
<keyword evidence="4" id="KW-0805">Transcription regulation</keyword>
<evidence type="ECO:0000259" key="8">
    <source>
        <dbReference type="PROSITE" id="PS50114"/>
    </source>
</evidence>
<name>A0A139AHI9_GONPJ</name>
<dbReference type="CDD" id="cd00202">
    <property type="entry name" value="ZnF_GATA"/>
    <property type="match status" value="1"/>
</dbReference>
<feature type="compositionally biased region" description="Low complexity" evidence="7">
    <location>
        <begin position="612"/>
        <end position="630"/>
    </location>
</feature>
<dbReference type="EMBL" id="KQ965754">
    <property type="protein sequence ID" value="KXS16291.1"/>
    <property type="molecule type" value="Genomic_DNA"/>
</dbReference>
<feature type="region of interest" description="Disordered" evidence="7">
    <location>
        <begin position="562"/>
        <end position="663"/>
    </location>
</feature>
<feature type="region of interest" description="Disordered" evidence="7">
    <location>
        <begin position="287"/>
        <end position="320"/>
    </location>
</feature>
<dbReference type="GO" id="GO:0043565">
    <property type="term" value="F:sequence-specific DNA binding"/>
    <property type="evidence" value="ECO:0007669"/>
    <property type="project" value="InterPro"/>
</dbReference>
<keyword evidence="10" id="KW-1185">Reference proteome</keyword>
<feature type="region of interest" description="Disordered" evidence="7">
    <location>
        <begin position="752"/>
        <end position="788"/>
    </location>
</feature>
<evidence type="ECO:0000256" key="3">
    <source>
        <dbReference type="ARBA" id="ARBA00022833"/>
    </source>
</evidence>
<dbReference type="Pfam" id="PF00320">
    <property type="entry name" value="GATA"/>
    <property type="match status" value="1"/>
</dbReference>
<evidence type="ECO:0000256" key="1">
    <source>
        <dbReference type="ARBA" id="ARBA00022723"/>
    </source>
</evidence>
<evidence type="ECO:0000313" key="9">
    <source>
        <dbReference type="EMBL" id="KXS16291.1"/>
    </source>
</evidence>
<dbReference type="AlphaFoldDB" id="A0A139AHI9"/>
<dbReference type="GO" id="GO:0006355">
    <property type="term" value="P:regulation of DNA-templated transcription"/>
    <property type="evidence" value="ECO:0007669"/>
    <property type="project" value="InterPro"/>
</dbReference>
<gene>
    <name evidence="9" type="ORF">M427DRAFT_69263</name>
</gene>
<feature type="compositionally biased region" description="Basic residues" evidence="7">
    <location>
        <begin position="763"/>
        <end position="772"/>
    </location>
</feature>
<feature type="compositionally biased region" description="Low complexity" evidence="7">
    <location>
        <begin position="385"/>
        <end position="403"/>
    </location>
</feature>
<keyword evidence="3" id="KW-0862">Zinc</keyword>
<feature type="domain" description="GATA-type" evidence="8">
    <location>
        <begin position="640"/>
        <end position="694"/>
    </location>
</feature>
<dbReference type="InterPro" id="IPR000679">
    <property type="entry name" value="Znf_GATA"/>
</dbReference>
<evidence type="ECO:0000256" key="2">
    <source>
        <dbReference type="ARBA" id="ARBA00022771"/>
    </source>
</evidence>
<feature type="compositionally biased region" description="Polar residues" evidence="7">
    <location>
        <begin position="298"/>
        <end position="307"/>
    </location>
</feature>
<feature type="compositionally biased region" description="Polar residues" evidence="7">
    <location>
        <begin position="361"/>
        <end position="375"/>
    </location>
</feature>
<sequence>MHVSTHRTHAHSTPPDSLAHHTLALFASWRDRRRDYVASVAAAVAGRSVDDAWVARVLPMLRACMQLVLIKNAETTPLYQTQSSELAAELDVRNAVAECLDLIEQRRAGAGVRGAQDAPYDGKQAQANDVERASADLHTTKTTLLTHLLTHLPVLLPAHPSLTTYISLRLPPLLVDPDPDVRALAEAVVGGVGRWWSGSGGGGGSGAGAGGASVGHQAPGDPHGIVPLSHHNNNHHGHTWPHPTPLSHIPPAAAAAAAAPYATYPFISPASQHMHMHGLSSSDLFGSGLLGHGHAPSHTGSGPPSGNHTGGGHTTQLLPDDATWVVPPSTLGLASLNTRDRSGSGTALAVSHTTSMLDLSTRNLPSLDTTPSLQTIPALPGPHHSLTFSLTTPTPTDTSFKFPPFQPQQQPQPPQQHQHQQQPRYALVPITIAAPAPAPAPQPARSPPPPAHVIYYTTFQTTPSTPPAVFVLPLSTFPLSAVRPIHTFPPSGSLTPIPLFPTSESPHIPRSVSTPASLASLASVASSPFSFPAPVPVQDGSAHVLTSRSRSRTSGTILALHQSPLTTPPAPRSPAPAPPSLPAPFPPDHHPVVIDDVDVAPPVPPPRHRRAVPPGSGHSPSSTSSGGSAFAPPPKRRRDHDTGRRCEACGTDESPEWRNGEGGRKTLCNACGLRYARKLKQEGKLKRRGIRKKRGGGGGGSGAGAGRKRAAQADQVDVDAELEQEQDQLTPAANANPAHVDGEDQQLVVQASNDTTSPPSPPPRHRSPRARPRSMSLDSVRSPPTTGAALLQGSMSIARTLSVGGMLGLTGLHDAGTYEGQVHDGSRQDENTAGSPPHQRKPPPPATYAEFLPLLSSSPTFPTRSHERPPALFVNTAAGSGGMVAAASPTFEEFQVLARAGEAAGARRWVIEEDEEVDVVEEAPMEGWEEEDEHEEREKPRWGGGKGRKVDLVEGGFLTRSMLGLLGGEGEEWDGGEFEVEEDGSEGVGVAGPSSGQWCV</sequence>
<feature type="compositionally biased region" description="Basic residues" evidence="7">
    <location>
        <begin position="685"/>
        <end position="695"/>
    </location>
</feature>
<dbReference type="OrthoDB" id="2162994at2759"/>
<dbReference type="STRING" id="1344416.A0A139AHI9"/>
<evidence type="ECO:0000256" key="5">
    <source>
        <dbReference type="ARBA" id="ARBA00023163"/>
    </source>
</evidence>
<protein>
    <recommendedName>
        <fullName evidence="8">GATA-type domain-containing protein</fullName>
    </recommendedName>
</protein>
<feature type="compositionally biased region" description="Pro residues" evidence="7">
    <location>
        <begin position="566"/>
        <end position="586"/>
    </location>
</feature>
<dbReference type="PANTHER" id="PTHR47172:SF24">
    <property type="entry name" value="GATA ZINC FINGER DOMAIN-CONTAINING PROTEIN 14-RELATED"/>
    <property type="match status" value="1"/>
</dbReference>
<evidence type="ECO:0000256" key="7">
    <source>
        <dbReference type="SAM" id="MobiDB-lite"/>
    </source>
</evidence>
<feature type="region of interest" description="Disordered" evidence="7">
    <location>
        <begin position="361"/>
        <end position="423"/>
    </location>
</feature>